<dbReference type="Proteomes" id="UP001229421">
    <property type="component" value="Unassembled WGS sequence"/>
</dbReference>
<evidence type="ECO:0000256" key="1">
    <source>
        <dbReference type="SAM" id="Phobius"/>
    </source>
</evidence>
<dbReference type="PANTHER" id="PTHR33264:SF27">
    <property type="entry name" value="TRANSMEMBRANE PROTEIN"/>
    <property type="match status" value="1"/>
</dbReference>
<reference evidence="2" key="1">
    <citation type="journal article" date="2023" name="bioRxiv">
        <title>Improved chromosome-level genome assembly for marigold (Tagetes erecta).</title>
        <authorList>
            <person name="Jiang F."/>
            <person name="Yuan L."/>
            <person name="Wang S."/>
            <person name="Wang H."/>
            <person name="Xu D."/>
            <person name="Wang A."/>
            <person name="Fan W."/>
        </authorList>
    </citation>
    <scope>NUCLEOTIDE SEQUENCE</scope>
    <source>
        <strain evidence="2">WSJ</strain>
        <tissue evidence="2">Leaf</tissue>
    </source>
</reference>
<keyword evidence="1" id="KW-0472">Membrane</keyword>
<protein>
    <submittedName>
        <fullName evidence="2">Uncharacterized protein</fullName>
    </submittedName>
</protein>
<proteinExistence type="predicted"/>
<dbReference type="AlphaFoldDB" id="A0AAD8KBF9"/>
<keyword evidence="1" id="KW-0812">Transmembrane</keyword>
<dbReference type="EMBL" id="JAUHHV010000007">
    <property type="protein sequence ID" value="KAK1419812.1"/>
    <property type="molecule type" value="Genomic_DNA"/>
</dbReference>
<organism evidence="2 3">
    <name type="scientific">Tagetes erecta</name>
    <name type="common">African marigold</name>
    <dbReference type="NCBI Taxonomy" id="13708"/>
    <lineage>
        <taxon>Eukaryota</taxon>
        <taxon>Viridiplantae</taxon>
        <taxon>Streptophyta</taxon>
        <taxon>Embryophyta</taxon>
        <taxon>Tracheophyta</taxon>
        <taxon>Spermatophyta</taxon>
        <taxon>Magnoliopsida</taxon>
        <taxon>eudicotyledons</taxon>
        <taxon>Gunneridae</taxon>
        <taxon>Pentapetalae</taxon>
        <taxon>asterids</taxon>
        <taxon>campanulids</taxon>
        <taxon>Asterales</taxon>
        <taxon>Asteraceae</taxon>
        <taxon>Asteroideae</taxon>
        <taxon>Heliantheae alliance</taxon>
        <taxon>Tageteae</taxon>
        <taxon>Tagetes</taxon>
    </lineage>
</organism>
<name>A0AAD8KBF9_TARER</name>
<evidence type="ECO:0000313" key="2">
    <source>
        <dbReference type="EMBL" id="KAK1419812.1"/>
    </source>
</evidence>
<evidence type="ECO:0000313" key="3">
    <source>
        <dbReference type="Proteomes" id="UP001229421"/>
    </source>
</evidence>
<keyword evidence="3" id="KW-1185">Reference proteome</keyword>
<gene>
    <name evidence="2" type="ORF">QVD17_29171</name>
</gene>
<comment type="caution">
    <text evidence="2">The sequence shown here is derived from an EMBL/GenBank/DDBJ whole genome shotgun (WGS) entry which is preliminary data.</text>
</comment>
<feature type="transmembrane region" description="Helical" evidence="1">
    <location>
        <begin position="6"/>
        <end position="33"/>
    </location>
</feature>
<dbReference type="PANTHER" id="PTHR33264">
    <property type="entry name" value="EXPRESSED PROTEIN"/>
    <property type="match status" value="1"/>
</dbReference>
<keyword evidence="1" id="KW-1133">Transmembrane helix</keyword>
<accession>A0AAD8KBF9</accession>
<sequence length="160" mass="18382">MSRHDWSMIGADCLVLSCCCQCLILQILVFVLLKLPIKVCRKIKHYLKRKFGMTRKVALEHCVATVMGQKRGRPPYRVAVEGSPRDEPSSCMEEVEKVLGGMSKRGEFGFGSFWRGDNDDHNCLEDDFRICFVNQQLGYHDHDGKFHFIQVFGPLIMQLI</sequence>